<feature type="domain" description="DNA utilization protein HofO C-terminal" evidence="2">
    <location>
        <begin position="75"/>
        <end position="143"/>
    </location>
</feature>
<protein>
    <recommendedName>
        <fullName evidence="2">DNA utilization protein HofO C-terminal domain-containing protein</fullName>
    </recommendedName>
</protein>
<dbReference type="Pfam" id="PF25319">
    <property type="entry name" value="HofO"/>
    <property type="match status" value="1"/>
</dbReference>
<proteinExistence type="predicted"/>
<accession>A0ABV0HPP2</accession>
<organism evidence="3 4">
    <name type="scientific">Pseudocitrobacter cyperus</name>
    <dbReference type="NCBI Taxonomy" id="3112843"/>
    <lineage>
        <taxon>Bacteria</taxon>
        <taxon>Pseudomonadati</taxon>
        <taxon>Pseudomonadota</taxon>
        <taxon>Gammaproteobacteria</taxon>
        <taxon>Enterobacterales</taxon>
        <taxon>Enterobacteriaceae</taxon>
        <taxon>Pseudocitrobacter</taxon>
    </lineage>
</organism>
<name>A0ABV0HPP2_9ENTR</name>
<dbReference type="InterPro" id="IPR057522">
    <property type="entry name" value="HofO_C"/>
</dbReference>
<keyword evidence="1" id="KW-0812">Transmembrane</keyword>
<evidence type="ECO:0000259" key="2">
    <source>
        <dbReference type="Pfam" id="PF25319"/>
    </source>
</evidence>
<reference evidence="3 4" key="1">
    <citation type="submission" date="2024-01" db="EMBL/GenBank/DDBJ databases">
        <title>Pseudocitrobacter sp. Endophytic strain Cyp-38L.</title>
        <authorList>
            <person name="Amer M.A."/>
            <person name="Hamed S.M."/>
        </authorList>
    </citation>
    <scope>NUCLEOTIDE SEQUENCE [LARGE SCALE GENOMIC DNA]</scope>
    <source>
        <strain evidence="3 4">Cyp38S</strain>
    </source>
</reference>
<gene>
    <name evidence="3" type="ORF">VSR74_17670</name>
</gene>
<sequence>MQLPERWQAGLAGIVSIAAIGMLALLRPESTLQEAQRTAWQQQQALRAARWQSVMSRQRALLPIEEKTVAAGKPFSPVDFQRQGSELVSWTPAGRGGELALEIEWNQIPSVFALLAERDMQVMAFSIKAGVVRHMLTLQLEGHDGD</sequence>
<dbReference type="Proteomes" id="UP001444146">
    <property type="component" value="Unassembled WGS sequence"/>
</dbReference>
<keyword evidence="1" id="KW-1133">Transmembrane helix</keyword>
<evidence type="ECO:0000313" key="3">
    <source>
        <dbReference type="EMBL" id="MEO3991637.1"/>
    </source>
</evidence>
<dbReference type="RefSeq" id="WP_347795924.1">
    <property type="nucleotide sequence ID" value="NZ_JAYMYY010000005.1"/>
</dbReference>
<comment type="caution">
    <text evidence="3">The sequence shown here is derived from an EMBL/GenBank/DDBJ whole genome shotgun (WGS) entry which is preliminary data.</text>
</comment>
<evidence type="ECO:0000313" key="4">
    <source>
        <dbReference type="Proteomes" id="UP001444146"/>
    </source>
</evidence>
<keyword evidence="4" id="KW-1185">Reference proteome</keyword>
<feature type="transmembrane region" description="Helical" evidence="1">
    <location>
        <begin position="6"/>
        <end position="26"/>
    </location>
</feature>
<evidence type="ECO:0000256" key="1">
    <source>
        <dbReference type="SAM" id="Phobius"/>
    </source>
</evidence>
<keyword evidence="1" id="KW-0472">Membrane</keyword>
<dbReference type="EMBL" id="JAYMYY010000005">
    <property type="protein sequence ID" value="MEO3991637.1"/>
    <property type="molecule type" value="Genomic_DNA"/>
</dbReference>